<dbReference type="Proteomes" id="UP000238701">
    <property type="component" value="Unassembled WGS sequence"/>
</dbReference>
<dbReference type="SUPFAM" id="SSF141523">
    <property type="entry name" value="L,D-transpeptidase catalytic domain-like"/>
    <property type="match status" value="1"/>
</dbReference>
<dbReference type="EMBL" id="OMOD01000172">
    <property type="protein sequence ID" value="SPF47546.1"/>
    <property type="molecule type" value="Genomic_DNA"/>
</dbReference>
<evidence type="ECO:0000259" key="9">
    <source>
        <dbReference type="PROSITE" id="PS52029"/>
    </source>
</evidence>
<accession>A0A2U3L6M7</accession>
<dbReference type="PANTHER" id="PTHR36699:SF1">
    <property type="entry name" value="L,D-TRANSPEPTIDASE YAFK-RELATED"/>
    <property type="match status" value="1"/>
</dbReference>
<name>A0A2U3L6M7_9BACT</name>
<dbReference type="InterPro" id="IPR038063">
    <property type="entry name" value="Transpep_catalytic_dom"/>
</dbReference>
<dbReference type="GO" id="GO:0009252">
    <property type="term" value="P:peptidoglycan biosynthetic process"/>
    <property type="evidence" value="ECO:0007669"/>
    <property type="project" value="UniProtKB-UniPathway"/>
</dbReference>
<comment type="pathway">
    <text evidence="1 7">Cell wall biogenesis; peptidoglycan biosynthesis.</text>
</comment>
<dbReference type="UniPathway" id="UPA00219"/>
<dbReference type="CDD" id="cd16913">
    <property type="entry name" value="YkuD_like"/>
    <property type="match status" value="1"/>
</dbReference>
<evidence type="ECO:0000256" key="5">
    <source>
        <dbReference type="ARBA" id="ARBA00022984"/>
    </source>
</evidence>
<keyword evidence="6 7" id="KW-0961">Cell wall biogenesis/degradation</keyword>
<feature type="chain" id="PRO_5015607416" evidence="8">
    <location>
        <begin position="21"/>
        <end position="168"/>
    </location>
</feature>
<keyword evidence="3" id="KW-0808">Transferase</keyword>
<dbReference type="GO" id="GO:0071555">
    <property type="term" value="P:cell wall organization"/>
    <property type="evidence" value="ECO:0007669"/>
    <property type="project" value="UniProtKB-UniRule"/>
</dbReference>
<evidence type="ECO:0000256" key="4">
    <source>
        <dbReference type="ARBA" id="ARBA00022960"/>
    </source>
</evidence>
<dbReference type="OrthoDB" id="9809748at2"/>
<feature type="active site" description="Proton donor/acceptor" evidence="7">
    <location>
        <position position="121"/>
    </location>
</feature>
<evidence type="ECO:0000256" key="7">
    <source>
        <dbReference type="PROSITE-ProRule" id="PRU01373"/>
    </source>
</evidence>
<gene>
    <name evidence="10" type="ORF">SBA1_750007</name>
</gene>
<dbReference type="PANTHER" id="PTHR36699">
    <property type="entry name" value="LD-TRANSPEPTIDASE"/>
    <property type="match status" value="1"/>
</dbReference>
<evidence type="ECO:0000256" key="2">
    <source>
        <dbReference type="ARBA" id="ARBA00005992"/>
    </source>
</evidence>
<dbReference type="AlphaFoldDB" id="A0A2U3L6M7"/>
<organism evidence="10 11">
    <name type="scientific">Candidatus Sulfotelmatobacter kueseliae</name>
    <dbReference type="NCBI Taxonomy" id="2042962"/>
    <lineage>
        <taxon>Bacteria</taxon>
        <taxon>Pseudomonadati</taxon>
        <taxon>Acidobacteriota</taxon>
        <taxon>Terriglobia</taxon>
        <taxon>Terriglobales</taxon>
        <taxon>Candidatus Korobacteraceae</taxon>
        <taxon>Candidatus Sulfotelmatobacter</taxon>
    </lineage>
</organism>
<evidence type="ECO:0000256" key="3">
    <source>
        <dbReference type="ARBA" id="ARBA00022679"/>
    </source>
</evidence>
<evidence type="ECO:0000256" key="8">
    <source>
        <dbReference type="SAM" id="SignalP"/>
    </source>
</evidence>
<sequence>MRIRILTGILIWLLSGLSLAQTPATPALHADRVVVLKKERTLELLSLGKVIKTYKVALGGDPIGPKTRQGDHKTPEGVYVLDSRNAHSQFYKAIHISYPNARDRAAAKRQGVSPGGDVFVHGLPNGFGWVGASHRLKDCTDGCIAVTNEEIDEIWQAVADGTPIEIRP</sequence>
<dbReference type="GO" id="GO:0004180">
    <property type="term" value="F:carboxypeptidase activity"/>
    <property type="evidence" value="ECO:0007669"/>
    <property type="project" value="UniProtKB-ARBA"/>
</dbReference>
<keyword evidence="4 7" id="KW-0133">Cell shape</keyword>
<dbReference type="GO" id="GO:0016740">
    <property type="term" value="F:transferase activity"/>
    <property type="evidence" value="ECO:0007669"/>
    <property type="project" value="UniProtKB-KW"/>
</dbReference>
<dbReference type="PROSITE" id="PS52029">
    <property type="entry name" value="LD_TPASE"/>
    <property type="match status" value="1"/>
</dbReference>
<evidence type="ECO:0000313" key="11">
    <source>
        <dbReference type="Proteomes" id="UP000238701"/>
    </source>
</evidence>
<evidence type="ECO:0000256" key="6">
    <source>
        <dbReference type="ARBA" id="ARBA00023316"/>
    </source>
</evidence>
<dbReference type="Gene3D" id="2.40.440.10">
    <property type="entry name" value="L,D-transpeptidase catalytic domain-like"/>
    <property type="match status" value="1"/>
</dbReference>
<feature type="active site" description="Nucleophile" evidence="7">
    <location>
        <position position="143"/>
    </location>
</feature>
<evidence type="ECO:0000256" key="1">
    <source>
        <dbReference type="ARBA" id="ARBA00004752"/>
    </source>
</evidence>
<dbReference type="Pfam" id="PF03734">
    <property type="entry name" value="YkuD"/>
    <property type="match status" value="1"/>
</dbReference>
<dbReference type="GO" id="GO:0008360">
    <property type="term" value="P:regulation of cell shape"/>
    <property type="evidence" value="ECO:0007669"/>
    <property type="project" value="UniProtKB-UniRule"/>
</dbReference>
<dbReference type="InterPro" id="IPR005490">
    <property type="entry name" value="LD_TPept_cat_dom"/>
</dbReference>
<comment type="similarity">
    <text evidence="2">Belongs to the YkuD family.</text>
</comment>
<keyword evidence="5 7" id="KW-0573">Peptidoglycan synthesis</keyword>
<evidence type="ECO:0000313" key="10">
    <source>
        <dbReference type="EMBL" id="SPF47546.1"/>
    </source>
</evidence>
<protein>
    <submittedName>
        <fullName evidence="10">ErfK/YbiS/YcfS/YnhG</fullName>
    </submittedName>
</protein>
<feature type="domain" description="L,D-TPase catalytic" evidence="9">
    <location>
        <begin position="31"/>
        <end position="167"/>
    </location>
</feature>
<keyword evidence="8" id="KW-0732">Signal</keyword>
<feature type="signal peptide" evidence="8">
    <location>
        <begin position="1"/>
        <end position="20"/>
    </location>
</feature>
<proteinExistence type="inferred from homology"/>
<reference evidence="11" key="1">
    <citation type="submission" date="2018-02" db="EMBL/GenBank/DDBJ databases">
        <authorList>
            <person name="Hausmann B."/>
        </authorList>
    </citation>
    <scope>NUCLEOTIDE SEQUENCE [LARGE SCALE GENOMIC DNA]</scope>
    <source>
        <strain evidence="11">Peat soil MAG SbA1</strain>
    </source>
</reference>